<dbReference type="InterPro" id="IPR003594">
    <property type="entry name" value="HATPase_dom"/>
</dbReference>
<keyword evidence="10" id="KW-1133">Transmembrane helix</keyword>
<dbReference type="InterPro" id="IPR011006">
    <property type="entry name" value="CheY-like_superfamily"/>
</dbReference>
<gene>
    <name evidence="14" type="ORF">SAMN02745220_03666</name>
</gene>
<dbReference type="CDD" id="cd00156">
    <property type="entry name" value="REC"/>
    <property type="match status" value="1"/>
</dbReference>
<evidence type="ECO:0000313" key="15">
    <source>
        <dbReference type="Proteomes" id="UP000184603"/>
    </source>
</evidence>
<keyword evidence="5" id="KW-0547">Nucleotide-binding</keyword>
<dbReference type="Pfam" id="PF08447">
    <property type="entry name" value="PAS_3"/>
    <property type="match status" value="1"/>
</dbReference>
<dbReference type="GO" id="GO:0000155">
    <property type="term" value="F:phosphorelay sensor kinase activity"/>
    <property type="evidence" value="ECO:0007669"/>
    <property type="project" value="InterPro"/>
</dbReference>
<dbReference type="Pfam" id="PF00072">
    <property type="entry name" value="Response_reg"/>
    <property type="match status" value="1"/>
</dbReference>
<dbReference type="SMART" id="SM00448">
    <property type="entry name" value="REC"/>
    <property type="match status" value="1"/>
</dbReference>
<feature type="domain" description="Histidine kinase" evidence="11">
    <location>
        <begin position="369"/>
        <end position="590"/>
    </location>
</feature>
<name>A0A1M7YDY7_9BACT</name>
<feature type="domain" description="Response regulatory" evidence="12">
    <location>
        <begin position="609"/>
        <end position="725"/>
    </location>
</feature>
<evidence type="ECO:0000259" key="12">
    <source>
        <dbReference type="PROSITE" id="PS50110"/>
    </source>
</evidence>
<evidence type="ECO:0000256" key="8">
    <source>
        <dbReference type="ARBA" id="ARBA00023012"/>
    </source>
</evidence>
<dbReference type="Gene3D" id="3.40.50.2300">
    <property type="match status" value="1"/>
</dbReference>
<dbReference type="RefSeq" id="WP_073615123.1">
    <property type="nucleotide sequence ID" value="NZ_FRFE01000021.1"/>
</dbReference>
<evidence type="ECO:0000256" key="1">
    <source>
        <dbReference type="ARBA" id="ARBA00000085"/>
    </source>
</evidence>
<dbReference type="PANTHER" id="PTHR43065:SF46">
    <property type="entry name" value="C4-DICARBOXYLATE TRANSPORT SENSOR PROTEIN DCTB"/>
    <property type="match status" value="1"/>
</dbReference>
<evidence type="ECO:0000256" key="10">
    <source>
        <dbReference type="SAM" id="Phobius"/>
    </source>
</evidence>
<evidence type="ECO:0000256" key="2">
    <source>
        <dbReference type="ARBA" id="ARBA00012438"/>
    </source>
</evidence>
<sequence>MLQQLLTKIFPRYTTTAQVESINLLLNNTPTAAAVNSAIAILTWMAIPSPSALWLSLILIASLLRFLPIFISRKMVLTDNLQRLHTLILLTIFVQGVAWGYTSTQLFSTTSEHQSFFLLTIICGMMGGAILTLAPSLLGFLCFILPSGCPLIIIMFMSGQSTFQYAACMGIIFIVALILLTRKICQNHLELILSKQQLEETSAELVNHQKHLENLVKERTIELQASRESYRRLIEEINDVIYELDVNGIIRYISPAVTPLLGYPADQLLGRPLKDFIAPEDREKVQANFDATLAGELTPLDYRILDTSGKTRWLRTSNRPVVEDGHPAGLRGVLTSIDMEKLAEQEKLELVRKIGETQKLEALGTLAGGVAHDFNNLLMGIQGRTSLIAMHLPPSDPAQEHTRAIDEYIRSASSLTSQLLGTARGGKYDPKPTDLNKLVERSVKLFGRTRKEISLELQLSPTAAIANIDTPQIEQVLLNMFVNGWQAMPDGGALSVKVSHAMLDAAFCAPYNIAPGKYLRISVADTGIGMDDTVRARIFDPFFTTKELGRGTGLGLASAHGIISNHQGCITVQSQPGKGTNFDIYLPALIEITQQQTMEETRIDQGVETILLVDDEEMIVEVGEAVLKKLGYRVLVARGGRQAIGLLEEYGDDIDLVLLDMIMPGMDGGKTFDALRALSPNLLIILSSGYAMSDEAMEIMQRGCNGFIQKPYNLSELSQKIRNVLDTRP</sequence>
<proteinExistence type="predicted"/>
<feature type="transmembrane region" description="Helical" evidence="10">
    <location>
        <begin position="21"/>
        <end position="47"/>
    </location>
</feature>
<reference evidence="14 15" key="1">
    <citation type="submission" date="2016-12" db="EMBL/GenBank/DDBJ databases">
        <authorList>
            <person name="Song W.-J."/>
            <person name="Kurnit D.M."/>
        </authorList>
    </citation>
    <scope>NUCLEOTIDE SEQUENCE [LARGE SCALE GENOMIC DNA]</scope>
    <source>
        <strain evidence="14 15">DSM 18488</strain>
    </source>
</reference>
<dbReference type="GO" id="GO:0005524">
    <property type="term" value="F:ATP binding"/>
    <property type="evidence" value="ECO:0007669"/>
    <property type="project" value="UniProtKB-KW"/>
</dbReference>
<evidence type="ECO:0000256" key="9">
    <source>
        <dbReference type="PROSITE-ProRule" id="PRU00169"/>
    </source>
</evidence>
<dbReference type="PROSITE" id="PS50109">
    <property type="entry name" value="HIS_KIN"/>
    <property type="match status" value="1"/>
</dbReference>
<organism evidence="14 15">
    <name type="scientific">Desulfopila aestuarii DSM 18488</name>
    <dbReference type="NCBI Taxonomy" id="1121416"/>
    <lineage>
        <taxon>Bacteria</taxon>
        <taxon>Pseudomonadati</taxon>
        <taxon>Thermodesulfobacteriota</taxon>
        <taxon>Desulfobulbia</taxon>
        <taxon>Desulfobulbales</taxon>
        <taxon>Desulfocapsaceae</taxon>
        <taxon>Desulfopila</taxon>
    </lineage>
</organism>
<dbReference type="SUPFAM" id="SSF55874">
    <property type="entry name" value="ATPase domain of HSP90 chaperone/DNA topoisomerase II/histidine kinase"/>
    <property type="match status" value="1"/>
</dbReference>
<dbReference type="SMART" id="SM00388">
    <property type="entry name" value="HisKA"/>
    <property type="match status" value="1"/>
</dbReference>
<feature type="transmembrane region" description="Helical" evidence="10">
    <location>
        <begin position="84"/>
        <end position="102"/>
    </location>
</feature>
<feature type="domain" description="PAS" evidence="13">
    <location>
        <begin position="226"/>
        <end position="296"/>
    </location>
</feature>
<dbReference type="SUPFAM" id="SSF55785">
    <property type="entry name" value="PYP-like sensor domain (PAS domain)"/>
    <property type="match status" value="1"/>
</dbReference>
<dbReference type="Proteomes" id="UP000184603">
    <property type="component" value="Unassembled WGS sequence"/>
</dbReference>
<comment type="catalytic activity">
    <reaction evidence="1">
        <text>ATP + protein L-histidine = ADP + protein N-phospho-L-histidine.</text>
        <dbReference type="EC" id="2.7.13.3"/>
    </reaction>
</comment>
<feature type="transmembrane region" description="Helical" evidence="10">
    <location>
        <begin position="53"/>
        <end position="72"/>
    </location>
</feature>
<dbReference type="OrthoDB" id="9761263at2"/>
<dbReference type="InterPro" id="IPR036890">
    <property type="entry name" value="HATPase_C_sf"/>
</dbReference>
<evidence type="ECO:0000256" key="3">
    <source>
        <dbReference type="ARBA" id="ARBA00022553"/>
    </source>
</evidence>
<dbReference type="InterPro" id="IPR003661">
    <property type="entry name" value="HisK_dim/P_dom"/>
</dbReference>
<evidence type="ECO:0000256" key="4">
    <source>
        <dbReference type="ARBA" id="ARBA00022679"/>
    </source>
</evidence>
<accession>A0A1M7YDY7</accession>
<dbReference type="AlphaFoldDB" id="A0A1M7YDY7"/>
<dbReference type="InterPro" id="IPR013655">
    <property type="entry name" value="PAS_fold_3"/>
</dbReference>
<dbReference type="SMART" id="SM00091">
    <property type="entry name" value="PAS"/>
    <property type="match status" value="1"/>
</dbReference>
<feature type="transmembrane region" description="Helical" evidence="10">
    <location>
        <begin position="138"/>
        <end position="157"/>
    </location>
</feature>
<evidence type="ECO:0000256" key="5">
    <source>
        <dbReference type="ARBA" id="ARBA00022741"/>
    </source>
</evidence>
<dbReference type="Gene3D" id="1.10.287.130">
    <property type="match status" value="1"/>
</dbReference>
<dbReference type="InterPro" id="IPR000014">
    <property type="entry name" value="PAS"/>
</dbReference>
<dbReference type="SUPFAM" id="SSF47384">
    <property type="entry name" value="Homodimeric domain of signal transducing histidine kinase"/>
    <property type="match status" value="1"/>
</dbReference>
<keyword evidence="10" id="KW-0812">Transmembrane</keyword>
<dbReference type="Gene3D" id="3.30.450.20">
    <property type="entry name" value="PAS domain"/>
    <property type="match status" value="1"/>
</dbReference>
<evidence type="ECO:0000313" key="14">
    <source>
        <dbReference type="EMBL" id="SHO50845.1"/>
    </source>
</evidence>
<keyword evidence="3 9" id="KW-0597">Phosphoprotein</keyword>
<dbReference type="NCBIfam" id="TIGR00229">
    <property type="entry name" value="sensory_box"/>
    <property type="match status" value="1"/>
</dbReference>
<feature type="modified residue" description="4-aspartylphosphate" evidence="9">
    <location>
        <position position="660"/>
    </location>
</feature>
<dbReference type="InterPro" id="IPR035965">
    <property type="entry name" value="PAS-like_dom_sf"/>
</dbReference>
<dbReference type="InterPro" id="IPR005467">
    <property type="entry name" value="His_kinase_dom"/>
</dbReference>
<keyword evidence="10" id="KW-0472">Membrane</keyword>
<protein>
    <recommendedName>
        <fullName evidence="2">histidine kinase</fullName>
        <ecNumber evidence="2">2.7.13.3</ecNumber>
    </recommendedName>
</protein>
<dbReference type="PANTHER" id="PTHR43065">
    <property type="entry name" value="SENSOR HISTIDINE KINASE"/>
    <property type="match status" value="1"/>
</dbReference>
<dbReference type="InterPro" id="IPR001789">
    <property type="entry name" value="Sig_transdc_resp-reg_receiver"/>
</dbReference>
<keyword evidence="15" id="KW-1185">Reference proteome</keyword>
<dbReference type="CDD" id="cd00082">
    <property type="entry name" value="HisKA"/>
    <property type="match status" value="1"/>
</dbReference>
<evidence type="ECO:0000256" key="6">
    <source>
        <dbReference type="ARBA" id="ARBA00022777"/>
    </source>
</evidence>
<keyword evidence="4" id="KW-0808">Transferase</keyword>
<dbReference type="PROSITE" id="PS50110">
    <property type="entry name" value="RESPONSE_REGULATORY"/>
    <property type="match status" value="1"/>
</dbReference>
<dbReference type="SUPFAM" id="SSF52172">
    <property type="entry name" value="CheY-like"/>
    <property type="match status" value="1"/>
</dbReference>
<keyword evidence="6" id="KW-0418">Kinase</keyword>
<dbReference type="SMART" id="SM00387">
    <property type="entry name" value="HATPase_c"/>
    <property type="match status" value="1"/>
</dbReference>
<dbReference type="PROSITE" id="PS50112">
    <property type="entry name" value="PAS"/>
    <property type="match status" value="1"/>
</dbReference>
<dbReference type="EMBL" id="FRFE01000021">
    <property type="protein sequence ID" value="SHO50845.1"/>
    <property type="molecule type" value="Genomic_DNA"/>
</dbReference>
<dbReference type="EC" id="2.7.13.3" evidence="2"/>
<feature type="transmembrane region" description="Helical" evidence="10">
    <location>
        <begin position="163"/>
        <end position="181"/>
    </location>
</feature>
<dbReference type="PRINTS" id="PR00344">
    <property type="entry name" value="BCTRLSENSOR"/>
</dbReference>
<evidence type="ECO:0000256" key="7">
    <source>
        <dbReference type="ARBA" id="ARBA00022840"/>
    </source>
</evidence>
<dbReference type="Pfam" id="PF02518">
    <property type="entry name" value="HATPase_c"/>
    <property type="match status" value="1"/>
</dbReference>
<keyword evidence="7" id="KW-0067">ATP-binding</keyword>
<feature type="transmembrane region" description="Helical" evidence="10">
    <location>
        <begin position="114"/>
        <end position="131"/>
    </location>
</feature>
<dbReference type="CDD" id="cd00130">
    <property type="entry name" value="PAS"/>
    <property type="match status" value="1"/>
</dbReference>
<keyword evidence="8" id="KW-0902">Two-component regulatory system</keyword>
<dbReference type="InterPro" id="IPR036097">
    <property type="entry name" value="HisK_dim/P_sf"/>
</dbReference>
<dbReference type="InterPro" id="IPR004358">
    <property type="entry name" value="Sig_transdc_His_kin-like_C"/>
</dbReference>
<dbReference type="STRING" id="1121416.SAMN02745220_03666"/>
<dbReference type="Gene3D" id="3.30.565.10">
    <property type="entry name" value="Histidine kinase-like ATPase, C-terminal domain"/>
    <property type="match status" value="1"/>
</dbReference>
<evidence type="ECO:0000259" key="11">
    <source>
        <dbReference type="PROSITE" id="PS50109"/>
    </source>
</evidence>
<evidence type="ECO:0000259" key="13">
    <source>
        <dbReference type="PROSITE" id="PS50112"/>
    </source>
</evidence>